<accession>A0A398AVU7</accession>
<dbReference type="InterPro" id="IPR029480">
    <property type="entry name" value="Transpos_assoc"/>
</dbReference>
<evidence type="ECO:0000259" key="1">
    <source>
        <dbReference type="Pfam" id="PF13963"/>
    </source>
</evidence>
<dbReference type="Pfam" id="PF13963">
    <property type="entry name" value="Transpos_assoc"/>
    <property type="match status" value="1"/>
</dbReference>
<dbReference type="Proteomes" id="UP000264353">
    <property type="component" value="Chromosome A1"/>
</dbReference>
<proteinExistence type="predicted"/>
<dbReference type="AlphaFoldDB" id="A0A398AVU7"/>
<reference evidence="2 3" key="1">
    <citation type="submission" date="2018-06" db="EMBL/GenBank/DDBJ databases">
        <title>WGS assembly of Brassica rapa FPsc.</title>
        <authorList>
            <person name="Bowman J."/>
            <person name="Kohchi T."/>
            <person name="Yamato K."/>
            <person name="Jenkins J."/>
            <person name="Shu S."/>
            <person name="Ishizaki K."/>
            <person name="Yamaoka S."/>
            <person name="Nishihama R."/>
            <person name="Nakamura Y."/>
            <person name="Berger F."/>
            <person name="Adam C."/>
            <person name="Aki S."/>
            <person name="Althoff F."/>
            <person name="Araki T."/>
            <person name="Arteaga-Vazquez M."/>
            <person name="Balasubrmanian S."/>
            <person name="Bauer D."/>
            <person name="Boehm C."/>
            <person name="Briginshaw L."/>
            <person name="Caballero-Perez J."/>
            <person name="Catarino B."/>
            <person name="Chen F."/>
            <person name="Chiyoda S."/>
            <person name="Chovatia M."/>
            <person name="Davies K."/>
            <person name="Delmans M."/>
            <person name="Demura T."/>
            <person name="Dierschke T."/>
            <person name="Dolan L."/>
            <person name="Dorantes-Acosta A."/>
            <person name="Eklund D."/>
            <person name="Florent S."/>
            <person name="Flores-Sandoval E."/>
            <person name="Fujiyama A."/>
            <person name="Fukuzawa H."/>
            <person name="Galik B."/>
            <person name="Grimanelli D."/>
            <person name="Grimwood J."/>
            <person name="Grossniklaus U."/>
            <person name="Hamada T."/>
            <person name="Haseloff J."/>
            <person name="Hetherington A."/>
            <person name="Higo A."/>
            <person name="Hirakawa Y."/>
            <person name="Hundley H."/>
            <person name="Ikeda Y."/>
            <person name="Inoue K."/>
            <person name="Inoue S."/>
            <person name="Ishida S."/>
            <person name="Jia Q."/>
            <person name="Kakita M."/>
            <person name="Kanazawa T."/>
            <person name="Kawai Y."/>
            <person name="Kawashima T."/>
            <person name="Kennedy M."/>
            <person name="Kinose K."/>
            <person name="Kinoshita T."/>
            <person name="Kohara Y."/>
            <person name="Koide E."/>
            <person name="Komatsu K."/>
            <person name="Kopischke S."/>
            <person name="Kubo M."/>
            <person name="Kyozuka J."/>
            <person name="Lagercrantz U."/>
            <person name="Lin S."/>
            <person name="Lindquist E."/>
            <person name="Lipzen A."/>
            <person name="Lu C."/>
            <person name="Luna E."/>
            <person name="Martienssen R."/>
            <person name="Minamino N."/>
            <person name="Mizutani M."/>
            <person name="Mizutani M."/>
            <person name="Mochizuki N."/>
            <person name="Monte I."/>
            <person name="Mosher R."/>
            <person name="Nagasaki H."/>
            <person name="Nakagami H."/>
            <person name="Naramoto S."/>
            <person name="Nishitani K."/>
            <person name="Ohtani M."/>
            <person name="Okamoto T."/>
            <person name="Okumura M."/>
            <person name="Phillips J."/>
            <person name="Pollak B."/>
            <person name="Reinders A."/>
            <person name="Roevekamp M."/>
            <person name="Sano R."/>
            <person name="Sawa S."/>
            <person name="Schmid M."/>
            <person name="Shirakawa M."/>
            <person name="Solano R."/>
            <person name="Spunde A."/>
            <person name="Suetsugu N."/>
            <person name="Sugano S."/>
            <person name="Sugiyama A."/>
            <person name="Sun R."/>
            <person name="Suzuki Y."/>
            <person name="Takenaka M."/>
            <person name="Takezawa D."/>
            <person name="Tomogane H."/>
            <person name="Tsuzuki M."/>
            <person name="Ueda T."/>
            <person name="Umeda M."/>
            <person name="Ward J."/>
            <person name="Watanabe Y."/>
            <person name="Yazaki K."/>
            <person name="Yokoyama R."/>
            <person name="Yoshitake Y."/>
            <person name="Yotsui I."/>
            <person name="Zachgo S."/>
            <person name="Schmutz J."/>
        </authorList>
    </citation>
    <scope>NUCLEOTIDE SEQUENCE [LARGE SCALE GENOMIC DNA]</scope>
    <source>
        <strain evidence="3">cv. B-3</strain>
    </source>
</reference>
<dbReference type="PANTHER" id="PTHR10775:SF188">
    <property type="entry name" value="TRANSPOSASE-ASSOCIATED DOMAIN-CONTAINING PROTEIN"/>
    <property type="match status" value="1"/>
</dbReference>
<name>A0A398AVU7_BRACM</name>
<protein>
    <recommendedName>
        <fullName evidence="1">Transposase-associated domain-containing protein</fullName>
    </recommendedName>
</protein>
<feature type="non-terminal residue" evidence="2">
    <location>
        <position position="403"/>
    </location>
</feature>
<sequence length="403" mass="46917">MINLVVCQKHFPEVKCVQALQENSGILTDIPTENKILGIFRGISENIPRKHKIWFPWNFLGIYRRNSEEISFCRNILMEYRGKLYSSEKTDEFRGNIIDVREPLESRWGFQKFRGNSNELAVGIGILSEFPRSVDPNTRLLTKEYQRGITEFMGLVHRQPEAKTNMLRCPCSNCKNKKVIKEWDVWTHLYLSGFTRSYKIWYHHGKTDYEHGSTSEPQPAVRLEEPIRTDVDYGVGTEQMVNDHFRGEDLPNAEARRFYDMLDAGRQPLYEGCRDGHSALSSATRLMGIKTDYNLAEDCVDAIADYVKCILPEDNVAPGSYYEVQKLVAGLGLSYQVIDVCRDNCMIYWRANEQRVSCKFCGKPRYKDTSGRVLVPYKRMWYFPLTEMLQRLYLSERTAQPMR</sequence>
<dbReference type="EMBL" id="CM010628">
    <property type="protein sequence ID" value="RID79513.1"/>
    <property type="molecule type" value="Genomic_DNA"/>
</dbReference>
<evidence type="ECO:0000313" key="2">
    <source>
        <dbReference type="EMBL" id="RID79513.1"/>
    </source>
</evidence>
<dbReference type="PANTHER" id="PTHR10775">
    <property type="entry name" value="OS08G0208400 PROTEIN"/>
    <property type="match status" value="1"/>
</dbReference>
<organism evidence="2 3">
    <name type="scientific">Brassica campestris</name>
    <name type="common">Field mustard</name>
    <dbReference type="NCBI Taxonomy" id="3711"/>
    <lineage>
        <taxon>Eukaryota</taxon>
        <taxon>Viridiplantae</taxon>
        <taxon>Streptophyta</taxon>
        <taxon>Embryophyta</taxon>
        <taxon>Tracheophyta</taxon>
        <taxon>Spermatophyta</taxon>
        <taxon>Magnoliopsida</taxon>
        <taxon>eudicotyledons</taxon>
        <taxon>Gunneridae</taxon>
        <taxon>Pentapetalae</taxon>
        <taxon>rosids</taxon>
        <taxon>malvids</taxon>
        <taxon>Brassicales</taxon>
        <taxon>Brassicaceae</taxon>
        <taxon>Brassiceae</taxon>
        <taxon>Brassica</taxon>
    </lineage>
</organism>
<evidence type="ECO:0000313" key="3">
    <source>
        <dbReference type="Proteomes" id="UP000264353"/>
    </source>
</evidence>
<feature type="domain" description="Transposase-associated" evidence="1">
    <location>
        <begin position="140"/>
        <end position="205"/>
    </location>
</feature>
<gene>
    <name evidence="2" type="ORF">BRARA_A02246</name>
</gene>